<evidence type="ECO:0000256" key="1">
    <source>
        <dbReference type="SAM" id="Coils"/>
    </source>
</evidence>
<protein>
    <submittedName>
        <fullName evidence="2">Uncharacterized protein</fullName>
    </submittedName>
</protein>
<evidence type="ECO:0000313" key="2">
    <source>
        <dbReference type="EMBL" id="AGA80718.1"/>
    </source>
</evidence>
<sequence length="92" mass="10991">MAWYGFLRELQQDPEKYQSDRVQLLLGSMEALRTQIFKLDHQKSDLEAGKKNDIDNRSIHQNLQRLSENYDKVIDEMKALYQKINQEYQDQG</sequence>
<dbReference type="Proteomes" id="UP000010796">
    <property type="component" value="Chromosome"/>
</dbReference>
<dbReference type="KEGG" id="evi:Echvi_4545"/>
<dbReference type="AlphaFoldDB" id="L0G5Z4"/>
<keyword evidence="3" id="KW-1185">Reference proteome</keyword>
<feature type="coiled-coil region" evidence="1">
    <location>
        <begin position="56"/>
        <end position="87"/>
    </location>
</feature>
<keyword evidence="1" id="KW-0175">Coiled coil</keyword>
<dbReference type="EMBL" id="CP003346">
    <property type="protein sequence ID" value="AGA80718.1"/>
    <property type="molecule type" value="Genomic_DNA"/>
</dbReference>
<gene>
    <name evidence="2" type="ordered locus">Echvi_4545</name>
</gene>
<reference evidence="3" key="1">
    <citation type="submission" date="2012-02" db="EMBL/GenBank/DDBJ databases">
        <title>The complete genome of Echinicola vietnamensis DSM 17526.</title>
        <authorList>
            <person name="Lucas S."/>
            <person name="Copeland A."/>
            <person name="Lapidus A."/>
            <person name="Glavina del Rio T."/>
            <person name="Dalin E."/>
            <person name="Tice H."/>
            <person name="Bruce D."/>
            <person name="Goodwin L."/>
            <person name="Pitluck S."/>
            <person name="Peters L."/>
            <person name="Ovchinnikova G."/>
            <person name="Teshima H."/>
            <person name="Kyrpides N."/>
            <person name="Mavromatis K."/>
            <person name="Ivanova N."/>
            <person name="Brettin T."/>
            <person name="Detter J.C."/>
            <person name="Han C."/>
            <person name="Larimer F."/>
            <person name="Land M."/>
            <person name="Hauser L."/>
            <person name="Markowitz V."/>
            <person name="Cheng J.-F."/>
            <person name="Hugenholtz P."/>
            <person name="Woyke T."/>
            <person name="Wu D."/>
            <person name="Brambilla E."/>
            <person name="Klenk H.-P."/>
            <person name="Eisen J.A."/>
        </authorList>
    </citation>
    <scope>NUCLEOTIDE SEQUENCE [LARGE SCALE GENOMIC DNA]</scope>
    <source>
        <strain evidence="3">DSM 17526 / LMG 23754 / KMM 6221</strain>
    </source>
</reference>
<organism evidence="2 3">
    <name type="scientific">Echinicola vietnamensis (strain DSM 17526 / LMG 23754 / KMM 6221)</name>
    <dbReference type="NCBI Taxonomy" id="926556"/>
    <lineage>
        <taxon>Bacteria</taxon>
        <taxon>Pseudomonadati</taxon>
        <taxon>Bacteroidota</taxon>
        <taxon>Cytophagia</taxon>
        <taxon>Cytophagales</taxon>
        <taxon>Cyclobacteriaceae</taxon>
        <taxon>Echinicola</taxon>
    </lineage>
</organism>
<name>L0G5Z4_ECHVK</name>
<dbReference type="STRING" id="926556.Echvi_4545"/>
<dbReference type="HOGENOM" id="CLU_2408580_0_0_10"/>
<proteinExistence type="predicted"/>
<evidence type="ECO:0000313" key="3">
    <source>
        <dbReference type="Proteomes" id="UP000010796"/>
    </source>
</evidence>
<accession>L0G5Z4</accession>